<sequence length="430" mass="47173">MIQLSKNYLNTLSVWRRDFHRYPEPGWLEFRTTAKIADQLEAWGYTVHVGQELVVGERMGLPNQKEMASFFERAKDLGANEKWLEKMAGGYTGALAVLETGKPGPTVLFRIDIDALPILETTNDKHIPQRLDFRSLNEGYMHACGHDSHATIGLGLAEQMMQHRNKLTGTIKILFQPAEEGVRGAAALVESELLNDIDYLFALHIGTGVEKGVFVAGTDGFLATSKYDVTFEGVAAHAGAFPEQGKNALLASAQAALALQALPPHSDGSSRVNVGTLHAGAGRNIIAANAKMQLELRGETTEINAFYEQQMRNILEGIATMYDIKVHYEKVGSAVSVPSDRQLAEKLAQVTKALNIPTIDYQYFNAGSEDATFLMEKVQKSGGLATYSIIGTNLAAGHHNECFDIEEDDMLPAIEAWLNMLVSLCEEDMK</sequence>
<organism evidence="2 3">
    <name type="scientific">Lysinibacillus louembei</name>
    <dbReference type="NCBI Taxonomy" id="1470088"/>
    <lineage>
        <taxon>Bacteria</taxon>
        <taxon>Bacillati</taxon>
        <taxon>Bacillota</taxon>
        <taxon>Bacilli</taxon>
        <taxon>Bacillales</taxon>
        <taxon>Bacillaceae</taxon>
        <taxon>Lysinibacillus</taxon>
    </lineage>
</organism>
<dbReference type="Proteomes" id="UP001322664">
    <property type="component" value="Chromosome"/>
</dbReference>
<evidence type="ECO:0000313" key="3">
    <source>
        <dbReference type="Proteomes" id="UP001322664"/>
    </source>
</evidence>
<dbReference type="Pfam" id="PF01546">
    <property type="entry name" value="Peptidase_M20"/>
    <property type="match status" value="1"/>
</dbReference>
<dbReference type="InterPro" id="IPR002933">
    <property type="entry name" value="Peptidase_M20"/>
</dbReference>
<dbReference type="PIRSF" id="PIRSF005962">
    <property type="entry name" value="Pept_M20D_amidohydro"/>
    <property type="match status" value="1"/>
</dbReference>
<dbReference type="RefSeq" id="WP_319837618.1">
    <property type="nucleotide sequence ID" value="NZ_CP137624.1"/>
</dbReference>
<dbReference type="PANTHER" id="PTHR30575:SF3">
    <property type="entry name" value="PEPTIDASE M20 DIMERISATION DOMAIN-CONTAINING PROTEIN"/>
    <property type="match status" value="1"/>
</dbReference>
<reference evidence="2 3" key="1">
    <citation type="submission" date="2023-09" db="EMBL/GenBank/DDBJ databases">
        <authorList>
            <person name="Page C.A."/>
            <person name="Perez-Diaz I.M."/>
        </authorList>
    </citation>
    <scope>NUCLEOTIDE SEQUENCE [LARGE SCALE GENOMIC DNA]</scope>
    <source>
        <strain evidence="2 3">Ll15</strain>
    </source>
</reference>
<dbReference type="NCBIfam" id="TIGR01891">
    <property type="entry name" value="amidohydrolases"/>
    <property type="match status" value="1"/>
</dbReference>
<dbReference type="EMBL" id="CP137624">
    <property type="protein sequence ID" value="WPK12988.1"/>
    <property type="molecule type" value="Genomic_DNA"/>
</dbReference>
<dbReference type="PANTHER" id="PTHR30575">
    <property type="entry name" value="PEPTIDASE M20"/>
    <property type="match status" value="1"/>
</dbReference>
<dbReference type="SUPFAM" id="SSF53187">
    <property type="entry name" value="Zn-dependent exopeptidases"/>
    <property type="match status" value="1"/>
</dbReference>
<dbReference type="InterPro" id="IPR011650">
    <property type="entry name" value="Peptidase_M20_dimer"/>
</dbReference>
<gene>
    <name evidence="2" type="ORF">R6U77_04680</name>
</gene>
<name>A0ABZ0RXN4_9BACI</name>
<evidence type="ECO:0000259" key="1">
    <source>
        <dbReference type="Pfam" id="PF07687"/>
    </source>
</evidence>
<dbReference type="InterPro" id="IPR017439">
    <property type="entry name" value="Amidohydrolase"/>
</dbReference>
<dbReference type="SUPFAM" id="SSF55031">
    <property type="entry name" value="Bacterial exopeptidase dimerisation domain"/>
    <property type="match status" value="1"/>
</dbReference>
<proteinExistence type="predicted"/>
<keyword evidence="3" id="KW-1185">Reference proteome</keyword>
<accession>A0ABZ0RXN4</accession>
<dbReference type="InterPro" id="IPR036264">
    <property type="entry name" value="Bact_exopeptidase_dim_dom"/>
</dbReference>
<evidence type="ECO:0000313" key="2">
    <source>
        <dbReference type="EMBL" id="WPK12988.1"/>
    </source>
</evidence>
<dbReference type="Gene3D" id="3.40.630.10">
    <property type="entry name" value="Zn peptidases"/>
    <property type="match status" value="2"/>
</dbReference>
<protein>
    <submittedName>
        <fullName evidence="2">Amidohydrolase</fullName>
    </submittedName>
</protein>
<feature type="domain" description="Peptidase M20 dimerisation" evidence="1">
    <location>
        <begin position="227"/>
        <end position="316"/>
    </location>
</feature>
<dbReference type="Pfam" id="PF07687">
    <property type="entry name" value="M20_dimer"/>
    <property type="match status" value="1"/>
</dbReference>
<dbReference type="InterPro" id="IPR052030">
    <property type="entry name" value="Peptidase_M20/M20A_hydrolases"/>
</dbReference>